<dbReference type="GO" id="GO:0003677">
    <property type="term" value="F:DNA binding"/>
    <property type="evidence" value="ECO:0007669"/>
    <property type="project" value="UniProtKB-UniRule"/>
</dbReference>
<evidence type="ECO:0000259" key="7">
    <source>
        <dbReference type="PROSITE" id="PS50071"/>
    </source>
</evidence>
<name>A0A0P7BNV8_9HYPO</name>
<dbReference type="STRING" id="78410.A0A0P7BNV8"/>
<keyword evidence="4" id="KW-0863">Zinc-finger</keyword>
<gene>
    <name evidence="9" type="ORF">AK830_g960</name>
</gene>
<accession>A0A0P7BNV8</accession>
<keyword evidence="2 5" id="KW-0371">Homeobox</keyword>
<dbReference type="PROSITE" id="PS00028">
    <property type="entry name" value="ZINC_FINGER_C2H2_1"/>
    <property type="match status" value="1"/>
</dbReference>
<dbReference type="AlphaFoldDB" id="A0A0P7BNV8"/>
<reference evidence="9 10" key="1">
    <citation type="submission" date="2015-09" db="EMBL/GenBank/DDBJ databases">
        <title>Draft genome of a European isolate of the apple canker pathogen Neonectria ditissima.</title>
        <authorList>
            <person name="Gomez-Cortecero A."/>
            <person name="Harrison R.J."/>
            <person name="Armitage A.D."/>
        </authorList>
    </citation>
    <scope>NUCLEOTIDE SEQUENCE [LARGE SCALE GENOMIC DNA]</scope>
    <source>
        <strain evidence="9 10">R09/05</strain>
    </source>
</reference>
<dbReference type="GO" id="GO:0005634">
    <property type="term" value="C:nucleus"/>
    <property type="evidence" value="ECO:0007669"/>
    <property type="project" value="UniProtKB-SubCell"/>
</dbReference>
<dbReference type="SMART" id="SM00355">
    <property type="entry name" value="ZnF_C2H2"/>
    <property type="match status" value="3"/>
</dbReference>
<dbReference type="InterPro" id="IPR013087">
    <property type="entry name" value="Znf_C2H2_type"/>
</dbReference>
<evidence type="ECO:0000256" key="6">
    <source>
        <dbReference type="SAM" id="MobiDB-lite"/>
    </source>
</evidence>
<dbReference type="PROSITE" id="PS50157">
    <property type="entry name" value="ZINC_FINGER_C2H2_2"/>
    <property type="match status" value="1"/>
</dbReference>
<protein>
    <recommendedName>
        <fullName evidence="11">Homeobox domain-containing protein</fullName>
    </recommendedName>
</protein>
<feature type="domain" description="C2H2-type" evidence="8">
    <location>
        <begin position="311"/>
        <end position="339"/>
    </location>
</feature>
<feature type="DNA-binding region" description="Homeobox" evidence="5">
    <location>
        <begin position="103"/>
        <end position="165"/>
    </location>
</feature>
<comment type="caution">
    <text evidence="9">The sequence shown here is derived from an EMBL/GenBank/DDBJ whole genome shotgun (WGS) entry which is preliminary data.</text>
</comment>
<evidence type="ECO:0008006" key="11">
    <source>
        <dbReference type="Google" id="ProtNLM"/>
    </source>
</evidence>
<dbReference type="GO" id="GO:0006355">
    <property type="term" value="P:regulation of DNA-templated transcription"/>
    <property type="evidence" value="ECO:0007669"/>
    <property type="project" value="InterPro"/>
</dbReference>
<dbReference type="OrthoDB" id="10056939at2759"/>
<feature type="region of interest" description="Disordered" evidence="6">
    <location>
        <begin position="165"/>
        <end position="199"/>
    </location>
</feature>
<feature type="domain" description="Homeobox" evidence="7">
    <location>
        <begin position="101"/>
        <end position="164"/>
    </location>
</feature>
<dbReference type="InterPro" id="IPR008422">
    <property type="entry name" value="KN_HD"/>
</dbReference>
<dbReference type="SMART" id="SM00389">
    <property type="entry name" value="HOX"/>
    <property type="match status" value="1"/>
</dbReference>
<dbReference type="InterPro" id="IPR009057">
    <property type="entry name" value="Homeodomain-like_sf"/>
</dbReference>
<dbReference type="Proteomes" id="UP000050424">
    <property type="component" value="Unassembled WGS sequence"/>
</dbReference>
<evidence type="ECO:0000256" key="1">
    <source>
        <dbReference type="ARBA" id="ARBA00023125"/>
    </source>
</evidence>
<dbReference type="Gene3D" id="1.10.10.60">
    <property type="entry name" value="Homeodomain-like"/>
    <property type="match status" value="1"/>
</dbReference>
<dbReference type="CDD" id="cd00086">
    <property type="entry name" value="homeodomain"/>
    <property type="match status" value="1"/>
</dbReference>
<dbReference type="SUPFAM" id="SSF46689">
    <property type="entry name" value="Homeodomain-like"/>
    <property type="match status" value="1"/>
</dbReference>
<keyword evidence="3 5" id="KW-0539">Nucleus</keyword>
<dbReference type="Gene3D" id="3.30.160.60">
    <property type="entry name" value="Classic Zinc Finger"/>
    <property type="match status" value="1"/>
</dbReference>
<keyword evidence="10" id="KW-1185">Reference proteome</keyword>
<feature type="region of interest" description="Disordered" evidence="6">
    <location>
        <begin position="231"/>
        <end position="301"/>
    </location>
</feature>
<evidence type="ECO:0000313" key="10">
    <source>
        <dbReference type="Proteomes" id="UP000050424"/>
    </source>
</evidence>
<feature type="compositionally biased region" description="Basic residues" evidence="6">
    <location>
        <begin position="286"/>
        <end position="295"/>
    </location>
</feature>
<feature type="compositionally biased region" description="Low complexity" evidence="6">
    <location>
        <begin position="231"/>
        <end position="275"/>
    </location>
</feature>
<dbReference type="PROSITE" id="PS50071">
    <property type="entry name" value="HOMEOBOX_2"/>
    <property type="match status" value="1"/>
</dbReference>
<dbReference type="PANTHER" id="PTHR11850">
    <property type="entry name" value="HOMEOBOX PROTEIN TRANSCRIPTION FACTORS"/>
    <property type="match status" value="1"/>
</dbReference>
<feature type="region of interest" description="Disordered" evidence="6">
    <location>
        <begin position="69"/>
        <end position="97"/>
    </location>
</feature>
<comment type="subcellular location">
    <subcellularLocation>
        <location evidence="5">Nucleus</location>
    </subcellularLocation>
</comment>
<dbReference type="InterPro" id="IPR050224">
    <property type="entry name" value="TALE_homeobox"/>
</dbReference>
<keyword evidence="1 5" id="KW-0238">DNA-binding</keyword>
<evidence type="ECO:0000256" key="2">
    <source>
        <dbReference type="ARBA" id="ARBA00023155"/>
    </source>
</evidence>
<organism evidence="9 10">
    <name type="scientific">Neonectria ditissima</name>
    <dbReference type="NCBI Taxonomy" id="78410"/>
    <lineage>
        <taxon>Eukaryota</taxon>
        <taxon>Fungi</taxon>
        <taxon>Dikarya</taxon>
        <taxon>Ascomycota</taxon>
        <taxon>Pezizomycotina</taxon>
        <taxon>Sordariomycetes</taxon>
        <taxon>Hypocreomycetidae</taxon>
        <taxon>Hypocreales</taxon>
        <taxon>Nectriaceae</taxon>
        <taxon>Neonectria</taxon>
    </lineage>
</organism>
<dbReference type="Pfam" id="PF05920">
    <property type="entry name" value="Homeobox_KN"/>
    <property type="match status" value="1"/>
</dbReference>
<keyword evidence="4" id="KW-0479">Metal-binding</keyword>
<evidence type="ECO:0000259" key="8">
    <source>
        <dbReference type="PROSITE" id="PS50157"/>
    </source>
</evidence>
<proteinExistence type="predicted"/>
<dbReference type="EMBL" id="LKCW01000006">
    <property type="protein sequence ID" value="KPM45567.1"/>
    <property type="molecule type" value="Genomic_DNA"/>
</dbReference>
<keyword evidence="4" id="KW-0862">Zinc</keyword>
<dbReference type="InterPro" id="IPR001356">
    <property type="entry name" value="HD"/>
</dbReference>
<evidence type="ECO:0000256" key="3">
    <source>
        <dbReference type="ARBA" id="ARBA00023242"/>
    </source>
</evidence>
<evidence type="ECO:0000256" key="4">
    <source>
        <dbReference type="PROSITE-ProRule" id="PRU00042"/>
    </source>
</evidence>
<evidence type="ECO:0000256" key="5">
    <source>
        <dbReference type="PROSITE-ProRule" id="PRU00108"/>
    </source>
</evidence>
<evidence type="ECO:0000313" key="9">
    <source>
        <dbReference type="EMBL" id="KPM45567.1"/>
    </source>
</evidence>
<dbReference type="GO" id="GO:0008270">
    <property type="term" value="F:zinc ion binding"/>
    <property type="evidence" value="ECO:0007669"/>
    <property type="project" value="UniProtKB-KW"/>
</dbReference>
<sequence length="812" mass="91250">MADPLGWDDINGPILGFPTRLSTPDADFTYNHDFAQNSDNDDSFSWMQKQLEDTDTSFISGDILFLPPSGSLDERGPGTNSAGQPPEGTISPSQLQNREVRIPPKVGSRFSSSAVRVLRSWLASHEQHPYTTAEDVELLQNQTGLTKRQVTNWLINARRRTRFQPSLSSSPVVRGGAEPTSTGHTPIDIPPRRATPAPLETMNPLQRWEISPPEHEAATVSAISRAVAASSATSRLRISRGSSGNASSVSSVETSHSSMNSASHTSAHSHNSRTSIRSLDPLKQNASRRRRRPAMKRQENSRLSLFRANMYQCTFCTETFKTKYDWQRHEKSLHLSLEEWVCSPLGPTAVHPEKGLQCVYCGEANPDQSHLCGHNHDACLERSIEERTFHRKDHLQQHLKLVHASKYMEWPMEQWKITGREIQSRCGFCGISLASWASRTDHLAEHFKTGKTMADWKGNWGFDPQAMEMLENSMPPYLIHLEQNSPLPFCATTGPVETPASAYELIKMELDYYMQNFFDTHGRLPSDPELQYEGCSVVFGADFVSHSSTSADPSWLRDVILSSAEVSKQARLRHMTQVAKLRLTRLKINGKGNIFENCELELQLCRLVAMHESLGLSLSTYELQQEAAHVLGRIEAASPNPSVRFMDFLVRLIWGSSDWLVPLRQRGQHLSLGNVADAEDLQRYKLNLDAAAAQPCSVLRKAEQAMMLPPERRPGSSSDLRDAVSTCTVTAPSYRLLTIELSRFVARTMSPNNPNSHVPTDDELKYQARWIWCDEDDDPWNQTPADNDEWLREFKSDVGLLTDDVSESRQDS</sequence>